<evidence type="ECO:0000313" key="2">
    <source>
        <dbReference type="EMBL" id="CAF4361921.1"/>
    </source>
</evidence>
<evidence type="ECO:0000313" key="3">
    <source>
        <dbReference type="Proteomes" id="UP000663829"/>
    </source>
</evidence>
<organism evidence="1 3">
    <name type="scientific">Didymodactylos carnosus</name>
    <dbReference type="NCBI Taxonomy" id="1234261"/>
    <lineage>
        <taxon>Eukaryota</taxon>
        <taxon>Metazoa</taxon>
        <taxon>Spiralia</taxon>
        <taxon>Gnathifera</taxon>
        <taxon>Rotifera</taxon>
        <taxon>Eurotatoria</taxon>
        <taxon>Bdelloidea</taxon>
        <taxon>Philodinida</taxon>
        <taxon>Philodinidae</taxon>
        <taxon>Didymodactylos</taxon>
    </lineage>
</organism>
<dbReference type="Proteomes" id="UP000663829">
    <property type="component" value="Unassembled WGS sequence"/>
</dbReference>
<dbReference type="EMBL" id="CAJNOQ010022362">
    <property type="protein sequence ID" value="CAF1500110.1"/>
    <property type="molecule type" value="Genomic_DNA"/>
</dbReference>
<comment type="caution">
    <text evidence="1">The sequence shown here is derived from an EMBL/GenBank/DDBJ whole genome shotgun (WGS) entry which is preliminary data.</text>
</comment>
<evidence type="ECO:0000313" key="1">
    <source>
        <dbReference type="EMBL" id="CAF1500110.1"/>
    </source>
</evidence>
<dbReference type="Proteomes" id="UP000681722">
    <property type="component" value="Unassembled WGS sequence"/>
</dbReference>
<dbReference type="EMBL" id="CAJOBC010087877">
    <property type="protein sequence ID" value="CAF4361921.1"/>
    <property type="molecule type" value="Genomic_DNA"/>
</dbReference>
<gene>
    <name evidence="1" type="ORF">GPM918_LOCUS36643</name>
    <name evidence="2" type="ORF">SRO942_LOCUS37388</name>
</gene>
<accession>A0A815T7V2</accession>
<keyword evidence="3" id="KW-1185">Reference proteome</keyword>
<proteinExistence type="predicted"/>
<sequence length="187" mass="22273">MSGVKYLTSDNISLGRLNRAIPVFCNGYQSAENDDRLMLRLYNNELASYFLMPSLHHKRVHWSFLNECELLSRKQQEKQLIDQRQLTDIIQKYPLKFNSFFSNHIDLRCWYYDQNKLKQWIKENYPRQYELINNYNFRDDFESPKIIQMLTGIQQLENERQLSSAMKIAVTYILTRLLIPCGSSTSA</sequence>
<name>A0A815T7V2_9BILA</name>
<dbReference type="OrthoDB" id="9972100at2759"/>
<reference evidence="1" key="1">
    <citation type="submission" date="2021-02" db="EMBL/GenBank/DDBJ databases">
        <authorList>
            <person name="Nowell W R."/>
        </authorList>
    </citation>
    <scope>NUCLEOTIDE SEQUENCE</scope>
</reference>
<dbReference type="AlphaFoldDB" id="A0A815T7V2"/>
<protein>
    <submittedName>
        <fullName evidence="1">Uncharacterized protein</fullName>
    </submittedName>
</protein>